<dbReference type="OrthoDB" id="3824848at2"/>
<keyword evidence="1" id="KW-0732">Signal</keyword>
<dbReference type="PROSITE" id="PS51257">
    <property type="entry name" value="PROKAR_LIPOPROTEIN"/>
    <property type="match status" value="1"/>
</dbReference>
<organism evidence="2 3">
    <name type="scientific">Kribbella flavida (strain DSM 17836 / JCM 10339 / NBRC 14399)</name>
    <dbReference type="NCBI Taxonomy" id="479435"/>
    <lineage>
        <taxon>Bacteria</taxon>
        <taxon>Bacillati</taxon>
        <taxon>Actinomycetota</taxon>
        <taxon>Actinomycetes</taxon>
        <taxon>Propionibacteriales</taxon>
        <taxon>Kribbellaceae</taxon>
        <taxon>Kribbella</taxon>
    </lineage>
</organism>
<feature type="signal peptide" evidence="1">
    <location>
        <begin position="1"/>
        <end position="29"/>
    </location>
</feature>
<gene>
    <name evidence="2" type="ordered locus">Kfla_1354</name>
</gene>
<dbReference type="RefSeq" id="WP_012919012.1">
    <property type="nucleotide sequence ID" value="NC_013729.1"/>
</dbReference>
<dbReference type="KEGG" id="kfl:Kfla_1354"/>
<evidence type="ECO:0000313" key="3">
    <source>
        <dbReference type="Proteomes" id="UP000007967"/>
    </source>
</evidence>
<evidence type="ECO:0008006" key="4">
    <source>
        <dbReference type="Google" id="ProtNLM"/>
    </source>
</evidence>
<keyword evidence="3" id="KW-1185">Reference proteome</keyword>
<evidence type="ECO:0000313" key="2">
    <source>
        <dbReference type="EMBL" id="ADB30456.1"/>
    </source>
</evidence>
<dbReference type="EMBL" id="CP001736">
    <property type="protein sequence ID" value="ADB30456.1"/>
    <property type="molecule type" value="Genomic_DNA"/>
</dbReference>
<accession>D2PKE4</accession>
<dbReference type="Proteomes" id="UP000007967">
    <property type="component" value="Chromosome"/>
</dbReference>
<sequence>MRRTAPGVTALIGCALLALAGCAGGNAGAATTGTPNAGPPAPSAPPAVTPKSALAVLVVVPKGYPPHPRELSGPFTLQSFLGTLSAIPAEDRALLLNASFTEGYQASRISPDRKKQYTVRLFKTGSKKKAKDLQLGFWNQETHSGKFAVRGVPGVLSGRRIAPTGGPDESEAVAEVSFVVGTLVARISVRETGPVSSDLTPDTTLAATVGRQQYARLSSKSG</sequence>
<dbReference type="STRING" id="479435.Kfla_1354"/>
<name>D2PKE4_KRIFD</name>
<feature type="chain" id="PRO_5003034668" description="Lipoprotein" evidence="1">
    <location>
        <begin position="30"/>
        <end position="222"/>
    </location>
</feature>
<reference evidence="2 3" key="2">
    <citation type="journal article" date="2010" name="Stand. Genomic Sci.">
        <title>Complete genome sequence of Kribbella flavida type strain (IFO 14399).</title>
        <authorList>
            <person name="Pukall R."/>
            <person name="Lapidus A."/>
            <person name="Glavina Del Rio T."/>
            <person name="Copeland A."/>
            <person name="Tice H."/>
            <person name="Cheng J.-F."/>
            <person name="Lucas S."/>
            <person name="Chen F."/>
            <person name="Nolan M."/>
            <person name="LaButti K."/>
            <person name="Pati A."/>
            <person name="Ivanova N."/>
            <person name="Mavrommatis K."/>
            <person name="Mikhailova N."/>
            <person name="Pitluck S."/>
            <person name="Bruce D."/>
            <person name="Goodwin L."/>
            <person name="Land M."/>
            <person name="Hauser L."/>
            <person name="Chang Y.-J."/>
            <person name="Jeffries C.D."/>
            <person name="Chen A."/>
            <person name="Palaniappan K."/>
            <person name="Chain P."/>
            <person name="Rohde M."/>
            <person name="Goeker M."/>
            <person name="Bristow J."/>
            <person name="Eisen J.A."/>
            <person name="Markowitz V."/>
            <person name="Hugenholtz P."/>
            <person name="Kyrpides N.C."/>
            <person name="Klenk H.-P."/>
            <person name="Brettin T."/>
        </authorList>
    </citation>
    <scope>NUCLEOTIDE SEQUENCE [LARGE SCALE GENOMIC DNA]</scope>
    <source>
        <strain evidence="3">DSM 17836 / JCM 10339 / NBRC 14399</strain>
    </source>
</reference>
<dbReference type="HOGENOM" id="CLU_1243974_0_0_11"/>
<dbReference type="AlphaFoldDB" id="D2PKE4"/>
<reference evidence="3" key="1">
    <citation type="submission" date="2009-09" db="EMBL/GenBank/DDBJ databases">
        <title>The complete genome of Kribbella flavida DSM 17836.</title>
        <authorList>
            <consortium name="US DOE Joint Genome Institute (JGI-PGF)"/>
            <person name="Lucas S."/>
            <person name="Copeland A."/>
            <person name="Lapidus A."/>
            <person name="Glavina del Rio T."/>
            <person name="Dalin E."/>
            <person name="Tice H."/>
            <person name="Bruce D."/>
            <person name="Goodwin L."/>
            <person name="Pitluck S."/>
            <person name="Kyrpides N."/>
            <person name="Mavromatis K."/>
            <person name="Ivanova N."/>
            <person name="Saunders E."/>
            <person name="Brettin T."/>
            <person name="Detter J.C."/>
            <person name="Han C."/>
            <person name="Larimer F."/>
            <person name="Land M."/>
            <person name="Hauser L."/>
            <person name="Markowitz V."/>
            <person name="Cheng J.-F."/>
            <person name="Hugenholtz P."/>
            <person name="Woyke T."/>
            <person name="Wu D."/>
            <person name="Pukall R."/>
            <person name="Klenk H.-P."/>
            <person name="Eisen J.A."/>
        </authorList>
    </citation>
    <scope>NUCLEOTIDE SEQUENCE [LARGE SCALE GENOMIC DNA]</scope>
    <source>
        <strain evidence="3">DSM 17836 / JCM 10339 / NBRC 14399</strain>
    </source>
</reference>
<proteinExistence type="predicted"/>
<protein>
    <recommendedName>
        <fullName evidence="4">Lipoprotein</fullName>
    </recommendedName>
</protein>
<evidence type="ECO:0000256" key="1">
    <source>
        <dbReference type="SAM" id="SignalP"/>
    </source>
</evidence>